<keyword evidence="9" id="KW-1185">Reference proteome</keyword>
<dbReference type="SUPFAM" id="SSF54534">
    <property type="entry name" value="FKBP-like"/>
    <property type="match status" value="1"/>
</dbReference>
<dbReference type="Pfam" id="PF00254">
    <property type="entry name" value="FKBP_C"/>
    <property type="match status" value="1"/>
</dbReference>
<dbReference type="InterPro" id="IPR001179">
    <property type="entry name" value="PPIase_FKBP_dom"/>
</dbReference>
<dbReference type="FunFam" id="3.10.50.40:FF:000006">
    <property type="entry name" value="Peptidyl-prolyl cis-trans isomerase"/>
    <property type="match status" value="1"/>
</dbReference>
<dbReference type="EMBL" id="JAESVA010000002">
    <property type="protein sequence ID" value="MCB8879520.1"/>
    <property type="molecule type" value="Genomic_DNA"/>
</dbReference>
<dbReference type="PANTHER" id="PTHR43811">
    <property type="entry name" value="FKBP-TYPE PEPTIDYL-PROLYL CIS-TRANS ISOMERASE FKPA"/>
    <property type="match status" value="1"/>
</dbReference>
<evidence type="ECO:0000256" key="1">
    <source>
        <dbReference type="ARBA" id="ARBA00000971"/>
    </source>
</evidence>
<comment type="catalytic activity">
    <reaction evidence="1 5 6">
        <text>[protein]-peptidylproline (omega=180) = [protein]-peptidylproline (omega=0)</text>
        <dbReference type="Rhea" id="RHEA:16237"/>
        <dbReference type="Rhea" id="RHEA-COMP:10747"/>
        <dbReference type="Rhea" id="RHEA-COMP:10748"/>
        <dbReference type="ChEBI" id="CHEBI:83833"/>
        <dbReference type="ChEBI" id="CHEBI:83834"/>
        <dbReference type="EC" id="5.2.1.8"/>
    </reaction>
</comment>
<keyword evidence="4 5" id="KW-0413">Isomerase</keyword>
<dbReference type="EC" id="5.2.1.8" evidence="6"/>
<reference evidence="8 9" key="1">
    <citation type="journal article" date="2021" name="Microorganisms">
        <title>Acidisoma silvae sp. nov. and Acidisomacellulosilytica sp. nov., Two Acidophilic Bacteria Isolated from Decaying Wood, Hydrolyzing Cellulose and Producing Poly-3-hydroxybutyrate.</title>
        <authorList>
            <person name="Mieszkin S."/>
            <person name="Pouder E."/>
            <person name="Uroz S."/>
            <person name="Simon-Colin C."/>
            <person name="Alain K."/>
        </authorList>
    </citation>
    <scope>NUCLEOTIDE SEQUENCE [LARGE SCALE GENOMIC DNA]</scope>
    <source>
        <strain evidence="8 9">HW T5.17</strain>
    </source>
</reference>
<dbReference type="AlphaFoldDB" id="A0A963YYU1"/>
<proteinExistence type="inferred from homology"/>
<feature type="domain" description="PPIase FKBP-type" evidence="7">
    <location>
        <begin position="38"/>
        <end position="130"/>
    </location>
</feature>
<dbReference type="Proteomes" id="UP000721844">
    <property type="component" value="Unassembled WGS sequence"/>
</dbReference>
<name>A0A963YYU1_9PROT</name>
<dbReference type="PANTHER" id="PTHR43811:SF19">
    <property type="entry name" value="39 KDA FK506-BINDING NUCLEAR PROTEIN"/>
    <property type="match status" value="1"/>
</dbReference>
<dbReference type="InterPro" id="IPR046357">
    <property type="entry name" value="PPIase_dom_sf"/>
</dbReference>
<evidence type="ECO:0000256" key="3">
    <source>
        <dbReference type="ARBA" id="ARBA00023110"/>
    </source>
</evidence>
<dbReference type="GO" id="GO:0003755">
    <property type="term" value="F:peptidyl-prolyl cis-trans isomerase activity"/>
    <property type="evidence" value="ECO:0007669"/>
    <property type="project" value="UniProtKB-UniRule"/>
</dbReference>
<evidence type="ECO:0000313" key="9">
    <source>
        <dbReference type="Proteomes" id="UP000721844"/>
    </source>
</evidence>
<evidence type="ECO:0000256" key="6">
    <source>
        <dbReference type="RuleBase" id="RU003915"/>
    </source>
</evidence>
<comment type="caution">
    <text evidence="8">The sequence shown here is derived from an EMBL/GenBank/DDBJ whole genome shotgun (WGS) entry which is preliminary data.</text>
</comment>
<evidence type="ECO:0000256" key="2">
    <source>
        <dbReference type="ARBA" id="ARBA00006577"/>
    </source>
</evidence>
<organism evidence="8 9">
    <name type="scientific">Acidisoma cellulosilyticum</name>
    <dbReference type="NCBI Taxonomy" id="2802395"/>
    <lineage>
        <taxon>Bacteria</taxon>
        <taxon>Pseudomonadati</taxon>
        <taxon>Pseudomonadota</taxon>
        <taxon>Alphaproteobacteria</taxon>
        <taxon>Acetobacterales</taxon>
        <taxon>Acidocellaceae</taxon>
        <taxon>Acidisoma</taxon>
    </lineage>
</organism>
<comment type="similarity">
    <text evidence="2 6">Belongs to the FKBP-type PPIase family.</text>
</comment>
<accession>A0A963YYU1</accession>
<dbReference type="PROSITE" id="PS50059">
    <property type="entry name" value="FKBP_PPIASE"/>
    <property type="match status" value="1"/>
</dbReference>
<protein>
    <recommendedName>
        <fullName evidence="6">Peptidyl-prolyl cis-trans isomerase</fullName>
        <ecNumber evidence="6">5.2.1.8</ecNumber>
    </recommendedName>
</protein>
<evidence type="ECO:0000256" key="5">
    <source>
        <dbReference type="PROSITE-ProRule" id="PRU00277"/>
    </source>
</evidence>
<evidence type="ECO:0000256" key="4">
    <source>
        <dbReference type="ARBA" id="ARBA00023235"/>
    </source>
</evidence>
<evidence type="ECO:0000259" key="7">
    <source>
        <dbReference type="PROSITE" id="PS50059"/>
    </source>
</evidence>
<sequence length="130" mass="13375">MALSSAAFAAAPAGFTTLSDGVMEQDSVVGTGPVAQPGQTVVVMYTGWLYQDGQKGQKFDSSYDRNQPFSFVLGNGQVIAGWDAGVVGMKVGGERTLIIPPDQGYGDQGAGGSIPPGATLMFDVKLQGVN</sequence>
<dbReference type="Gene3D" id="3.10.50.40">
    <property type="match status" value="1"/>
</dbReference>
<gene>
    <name evidence="8" type="ORF">ACELLULO517_04690</name>
</gene>
<evidence type="ECO:0000313" key="8">
    <source>
        <dbReference type="EMBL" id="MCB8879520.1"/>
    </source>
</evidence>
<keyword evidence="3 5" id="KW-0697">Rotamase</keyword>